<protein>
    <submittedName>
        <fullName evidence="2">NXPE family member 3</fullName>
    </submittedName>
</protein>
<dbReference type="PANTHER" id="PTHR16165">
    <property type="entry name" value="NXPE FAMILY MEMBER"/>
    <property type="match status" value="1"/>
</dbReference>
<keyword evidence="1" id="KW-0812">Transmembrane</keyword>
<dbReference type="PANTHER" id="PTHR16165:SF5">
    <property type="entry name" value="NXPE FAMILY MEMBER 3"/>
    <property type="match status" value="1"/>
</dbReference>
<dbReference type="AlphaFoldDB" id="A0A210PS67"/>
<dbReference type="STRING" id="6573.A0A210PS67"/>
<name>A0A210PS67_MIZYE</name>
<gene>
    <name evidence="2" type="ORF">KP79_PYT11789</name>
</gene>
<dbReference type="EMBL" id="NEDP02005531">
    <property type="protein sequence ID" value="OWF39330.1"/>
    <property type="molecule type" value="Genomic_DNA"/>
</dbReference>
<keyword evidence="1" id="KW-0472">Membrane</keyword>
<keyword evidence="1" id="KW-1133">Transmembrane helix</keyword>
<organism evidence="2 3">
    <name type="scientific">Mizuhopecten yessoensis</name>
    <name type="common">Japanese scallop</name>
    <name type="synonym">Patinopecten yessoensis</name>
    <dbReference type="NCBI Taxonomy" id="6573"/>
    <lineage>
        <taxon>Eukaryota</taxon>
        <taxon>Metazoa</taxon>
        <taxon>Spiralia</taxon>
        <taxon>Lophotrochozoa</taxon>
        <taxon>Mollusca</taxon>
        <taxon>Bivalvia</taxon>
        <taxon>Autobranchia</taxon>
        <taxon>Pteriomorphia</taxon>
        <taxon>Pectinida</taxon>
        <taxon>Pectinoidea</taxon>
        <taxon>Pectinidae</taxon>
        <taxon>Mizuhopecten</taxon>
    </lineage>
</organism>
<proteinExistence type="predicted"/>
<sequence>MKVRYYFAGLLLSMVLASAVYWSMLPLSNKTKLVLRTYEHLQKESEQAAFNNRDYAASVSKTTLSTYNGYLSLKDVNDSKIIANRASSTQSLLRNQTEYRLGELIQVSIELYDGYGKHMTPGGDILRIWLTDPLQQASVNGYVKDHGNGSYTGYLMGLWTGNCIIKTLIANTKEHISLVQKHIEKHGQLYAMLGGFGKSKVVEKTTCSVKPDVYGLRDMCNLTTDNHGYHWYCGRPSHPNVTCLDWKTMHDVKTHNINSTKVGFIR</sequence>
<keyword evidence="3" id="KW-1185">Reference proteome</keyword>
<reference evidence="2 3" key="1">
    <citation type="journal article" date="2017" name="Nat. Ecol. Evol.">
        <title>Scallop genome provides insights into evolution of bilaterian karyotype and development.</title>
        <authorList>
            <person name="Wang S."/>
            <person name="Zhang J."/>
            <person name="Jiao W."/>
            <person name="Li J."/>
            <person name="Xun X."/>
            <person name="Sun Y."/>
            <person name="Guo X."/>
            <person name="Huan P."/>
            <person name="Dong B."/>
            <person name="Zhang L."/>
            <person name="Hu X."/>
            <person name="Sun X."/>
            <person name="Wang J."/>
            <person name="Zhao C."/>
            <person name="Wang Y."/>
            <person name="Wang D."/>
            <person name="Huang X."/>
            <person name="Wang R."/>
            <person name="Lv J."/>
            <person name="Li Y."/>
            <person name="Zhang Z."/>
            <person name="Liu B."/>
            <person name="Lu W."/>
            <person name="Hui Y."/>
            <person name="Liang J."/>
            <person name="Zhou Z."/>
            <person name="Hou R."/>
            <person name="Li X."/>
            <person name="Liu Y."/>
            <person name="Li H."/>
            <person name="Ning X."/>
            <person name="Lin Y."/>
            <person name="Zhao L."/>
            <person name="Xing Q."/>
            <person name="Dou J."/>
            <person name="Li Y."/>
            <person name="Mao J."/>
            <person name="Guo H."/>
            <person name="Dou H."/>
            <person name="Li T."/>
            <person name="Mu C."/>
            <person name="Jiang W."/>
            <person name="Fu Q."/>
            <person name="Fu X."/>
            <person name="Miao Y."/>
            <person name="Liu J."/>
            <person name="Yu Q."/>
            <person name="Li R."/>
            <person name="Liao H."/>
            <person name="Li X."/>
            <person name="Kong Y."/>
            <person name="Jiang Z."/>
            <person name="Chourrout D."/>
            <person name="Li R."/>
            <person name="Bao Z."/>
        </authorList>
    </citation>
    <scope>NUCLEOTIDE SEQUENCE [LARGE SCALE GENOMIC DNA]</scope>
    <source>
        <strain evidence="2 3">PY_sf001</strain>
    </source>
</reference>
<comment type="caution">
    <text evidence="2">The sequence shown here is derived from an EMBL/GenBank/DDBJ whole genome shotgun (WGS) entry which is preliminary data.</text>
</comment>
<accession>A0A210PS67</accession>
<dbReference type="Proteomes" id="UP000242188">
    <property type="component" value="Unassembled WGS sequence"/>
</dbReference>
<dbReference type="OrthoDB" id="8675562at2759"/>
<feature type="transmembrane region" description="Helical" evidence="1">
    <location>
        <begin position="6"/>
        <end position="27"/>
    </location>
</feature>
<evidence type="ECO:0000313" key="3">
    <source>
        <dbReference type="Proteomes" id="UP000242188"/>
    </source>
</evidence>
<evidence type="ECO:0000256" key="1">
    <source>
        <dbReference type="SAM" id="Phobius"/>
    </source>
</evidence>
<evidence type="ECO:0000313" key="2">
    <source>
        <dbReference type="EMBL" id="OWF39330.1"/>
    </source>
</evidence>